<keyword evidence="5" id="KW-0503">Monooxygenase</keyword>
<dbReference type="PANTHER" id="PTHR43004:SF19">
    <property type="entry name" value="BINDING MONOOXYGENASE, PUTATIVE (JCVI)-RELATED"/>
    <property type="match status" value="1"/>
</dbReference>
<dbReference type="InterPro" id="IPR002938">
    <property type="entry name" value="FAD-bd"/>
</dbReference>
<proteinExistence type="predicted"/>
<organism evidence="5 6">
    <name type="scientific">Candidimonas humi</name>
    <dbReference type="NCBI Taxonomy" id="683355"/>
    <lineage>
        <taxon>Bacteria</taxon>
        <taxon>Pseudomonadati</taxon>
        <taxon>Pseudomonadota</taxon>
        <taxon>Betaproteobacteria</taxon>
        <taxon>Burkholderiales</taxon>
        <taxon>Alcaligenaceae</taxon>
        <taxon>Candidimonas</taxon>
    </lineage>
</organism>
<keyword evidence="6" id="KW-1185">Reference proteome</keyword>
<dbReference type="GO" id="GO:0004497">
    <property type="term" value="F:monooxygenase activity"/>
    <property type="evidence" value="ECO:0007669"/>
    <property type="project" value="UniProtKB-KW"/>
</dbReference>
<evidence type="ECO:0000256" key="2">
    <source>
        <dbReference type="ARBA" id="ARBA00022630"/>
    </source>
</evidence>
<comment type="caution">
    <text evidence="5">The sequence shown here is derived from an EMBL/GenBank/DDBJ whole genome shotgun (WGS) entry which is preliminary data.</text>
</comment>
<evidence type="ECO:0000313" key="5">
    <source>
        <dbReference type="EMBL" id="MFC4201938.1"/>
    </source>
</evidence>
<dbReference type="NCBIfam" id="NF006002">
    <property type="entry name" value="PRK08132.1"/>
    <property type="match status" value="1"/>
</dbReference>
<dbReference type="Proteomes" id="UP001595848">
    <property type="component" value="Unassembled WGS sequence"/>
</dbReference>
<dbReference type="PANTHER" id="PTHR43004">
    <property type="entry name" value="TRK SYSTEM POTASSIUM UPTAKE PROTEIN"/>
    <property type="match status" value="1"/>
</dbReference>
<dbReference type="EMBL" id="JBHSBV010000004">
    <property type="protein sequence ID" value="MFC4201938.1"/>
    <property type="molecule type" value="Genomic_DNA"/>
</dbReference>
<keyword evidence="3" id="KW-0274">FAD</keyword>
<name>A0ABV8P183_9BURK</name>
<evidence type="ECO:0000256" key="3">
    <source>
        <dbReference type="ARBA" id="ARBA00022827"/>
    </source>
</evidence>
<dbReference type="InterPro" id="IPR050641">
    <property type="entry name" value="RIFMO-like"/>
</dbReference>
<comment type="cofactor">
    <cofactor evidence="1">
        <name>FAD</name>
        <dbReference type="ChEBI" id="CHEBI:57692"/>
    </cofactor>
</comment>
<keyword evidence="2" id="KW-0285">Flavoprotein</keyword>
<feature type="domain" description="FAD-binding" evidence="4">
    <location>
        <begin position="31"/>
        <end position="373"/>
    </location>
</feature>
<evidence type="ECO:0000313" key="6">
    <source>
        <dbReference type="Proteomes" id="UP001595848"/>
    </source>
</evidence>
<evidence type="ECO:0000256" key="1">
    <source>
        <dbReference type="ARBA" id="ARBA00001974"/>
    </source>
</evidence>
<gene>
    <name evidence="5" type="ORF">ACFOY1_13340</name>
</gene>
<dbReference type="Pfam" id="PF01494">
    <property type="entry name" value="FAD_binding_3"/>
    <property type="match status" value="1"/>
</dbReference>
<dbReference type="RefSeq" id="WP_217964802.1">
    <property type="nucleotide sequence ID" value="NZ_JAHTBN010000004.1"/>
</dbReference>
<sequence length="563" mass="62656">MQVETPRYFEWSRYRSAPPVELSALEKADHPIAIVGAGPVGLTLALTIAQYGIPVVLLEARDTLSDNSRTLAVTRRSVQILDRLGIAQAFREKAITRESNYVYHGRRLVSQAPYGQDPQEKYPDISVLQQPWTEKVLLDAVIESPYIDIRWLNAVTGINTSDPLRPELEIEAPEGVYSLAARYVIAADGARGQVRRSLGLKYEEIGDGVISRNFVICDFELRSDLPIARRLWICPPYRPNSAVILHRQPFDVWRLDYALDDDEDIEKAMSPDVVAGRVKEQLSLLGLSQDEFRLVWISSYRPMSRSLPCYRAGNVLFAGDAAHQTPIFGGRGMNQGLLDAANLGWKLALVLKGEAPEKLLDTYDAERRPLIVQNLHDIGLATLCMTAPTKGAALMRKAAFDLLPTEPFILPLIDAFNASKSECLDPAHKDMPTHPAVVGNPLPDCIVQIEGKSAFLHDLLCPASFTGLFFCVDDPGASIPATAEKTGARHRTYTEAVVHLRPHDRAKIVLADDAARARLEVEDGDWMLIRPDGYIQSRITRPSAQEIQHEYLRAIGCQVEIER</sequence>
<keyword evidence="5" id="KW-0560">Oxidoreductase</keyword>
<evidence type="ECO:0000259" key="4">
    <source>
        <dbReference type="Pfam" id="PF01494"/>
    </source>
</evidence>
<accession>A0ABV8P183</accession>
<protein>
    <submittedName>
        <fullName evidence="5">FAD-dependent monooxygenase</fullName>
    </submittedName>
</protein>
<reference evidence="6" key="1">
    <citation type="journal article" date="2019" name="Int. J. Syst. Evol. Microbiol.">
        <title>The Global Catalogue of Microorganisms (GCM) 10K type strain sequencing project: providing services to taxonomists for standard genome sequencing and annotation.</title>
        <authorList>
            <consortium name="The Broad Institute Genomics Platform"/>
            <consortium name="The Broad Institute Genome Sequencing Center for Infectious Disease"/>
            <person name="Wu L."/>
            <person name="Ma J."/>
        </authorList>
    </citation>
    <scope>NUCLEOTIDE SEQUENCE [LARGE SCALE GENOMIC DNA]</scope>
    <source>
        <strain evidence="6">LMG 24813</strain>
    </source>
</reference>